<keyword evidence="3" id="KW-1185">Reference proteome</keyword>
<evidence type="ECO:0000313" key="2">
    <source>
        <dbReference type="EMBL" id="RFM33040.1"/>
    </source>
</evidence>
<dbReference type="AlphaFoldDB" id="A0A3E1NYP7"/>
<gene>
    <name evidence="2" type="ORF">DXN04_21660</name>
</gene>
<keyword evidence="1" id="KW-0812">Transmembrane</keyword>
<dbReference type="EMBL" id="QTJV01000008">
    <property type="protein sequence ID" value="RFM33040.1"/>
    <property type="molecule type" value="Genomic_DNA"/>
</dbReference>
<feature type="transmembrane region" description="Helical" evidence="1">
    <location>
        <begin position="99"/>
        <end position="117"/>
    </location>
</feature>
<reference evidence="2 3" key="1">
    <citation type="submission" date="2018-08" db="EMBL/GenBank/DDBJ databases">
        <title>Chitinophaga sp. K20C18050901, a novel bacterium isolated from forest soil.</title>
        <authorList>
            <person name="Wang C."/>
        </authorList>
    </citation>
    <scope>NUCLEOTIDE SEQUENCE [LARGE SCALE GENOMIC DNA]</scope>
    <source>
        <strain evidence="2 3">K20C18050901</strain>
    </source>
</reference>
<comment type="caution">
    <text evidence="2">The sequence shown here is derived from an EMBL/GenBank/DDBJ whole genome shotgun (WGS) entry which is preliminary data.</text>
</comment>
<keyword evidence="1" id="KW-1133">Transmembrane helix</keyword>
<keyword evidence="1" id="KW-0472">Membrane</keyword>
<name>A0A3E1NYP7_9BACT</name>
<dbReference type="Proteomes" id="UP000261174">
    <property type="component" value="Unassembled WGS sequence"/>
</dbReference>
<accession>A0A3E1NYP7</accession>
<protein>
    <submittedName>
        <fullName evidence="2">Uncharacterized protein</fullName>
    </submittedName>
</protein>
<proteinExistence type="predicted"/>
<organism evidence="2 3">
    <name type="scientific">Chitinophaga silvisoli</name>
    <dbReference type="NCBI Taxonomy" id="2291814"/>
    <lineage>
        <taxon>Bacteria</taxon>
        <taxon>Pseudomonadati</taxon>
        <taxon>Bacteroidota</taxon>
        <taxon>Chitinophagia</taxon>
        <taxon>Chitinophagales</taxon>
        <taxon>Chitinophagaceae</taxon>
        <taxon>Chitinophaga</taxon>
    </lineage>
</organism>
<sequence length="145" mass="16885">MPAEGPGPDKNLLSPKVKVNFCLSCFKTNPACFMKIKVVRKFLEYLYSNYIGNFIGFVIGMISTRLVSHFFTTRSIHNLWGLTTHKTIVTKHTYTNLEWGISIIIGFIVFELVSKWLKKKMDEILPRYKLTQWLVDNPERPIENQ</sequence>
<evidence type="ECO:0000256" key="1">
    <source>
        <dbReference type="SAM" id="Phobius"/>
    </source>
</evidence>
<feature type="transmembrane region" description="Helical" evidence="1">
    <location>
        <begin position="50"/>
        <end position="71"/>
    </location>
</feature>
<evidence type="ECO:0000313" key="3">
    <source>
        <dbReference type="Proteomes" id="UP000261174"/>
    </source>
</evidence>